<dbReference type="SUPFAM" id="SSF82549">
    <property type="entry name" value="DAK1/DegV-like"/>
    <property type="match status" value="1"/>
</dbReference>
<gene>
    <name evidence="3" type="primary">degV</name>
    <name evidence="3" type="ORF">LrDSM24759_08760</name>
</gene>
<comment type="caution">
    <text evidence="3">The sequence shown here is derived from an EMBL/GenBank/DDBJ whole genome shotgun (WGS) entry which is preliminary data.</text>
</comment>
<dbReference type="NCBIfam" id="TIGR00762">
    <property type="entry name" value="DegV"/>
    <property type="match status" value="1"/>
</dbReference>
<evidence type="ECO:0000256" key="1">
    <source>
        <dbReference type="ARBA" id="ARBA00003238"/>
    </source>
</evidence>
<reference evidence="4" key="1">
    <citation type="submission" date="2018-03" db="EMBL/GenBank/DDBJ databases">
        <title>New taxa in the Lactobacillus gasseri group.</title>
        <authorList>
            <person name="Tanizawa Y."/>
            <person name="Tohno M."/>
            <person name="Endo A."/>
            <person name="Arita M."/>
        </authorList>
    </citation>
    <scope>NUCLEOTIDE SEQUENCE [LARGE SCALE GENOMIC DNA]</scope>
    <source>
        <strain evidence="4">DSM 24759</strain>
    </source>
</reference>
<dbReference type="Gene3D" id="2.20.28.50">
    <property type="entry name" value="degv family protein"/>
    <property type="match status" value="1"/>
</dbReference>
<proteinExistence type="predicted"/>
<dbReference type="Pfam" id="PF02645">
    <property type="entry name" value="DegV"/>
    <property type="match status" value="1"/>
</dbReference>
<dbReference type="PANTHER" id="PTHR33434:SF2">
    <property type="entry name" value="FATTY ACID-BINDING PROTEIN TM_1468"/>
    <property type="match status" value="1"/>
</dbReference>
<organism evidence="3 4">
    <name type="scientific">Lactobacillus rodentium</name>
    <dbReference type="NCBI Taxonomy" id="947835"/>
    <lineage>
        <taxon>Bacteria</taxon>
        <taxon>Bacillati</taxon>
        <taxon>Bacillota</taxon>
        <taxon>Bacilli</taxon>
        <taxon>Lactobacillales</taxon>
        <taxon>Lactobacillaceae</taxon>
        <taxon>Lactobacillus</taxon>
    </lineage>
</organism>
<name>A0A2Z6TFY9_9LACO</name>
<protein>
    <submittedName>
        <fullName evidence="3">DegV family protein</fullName>
    </submittedName>
</protein>
<dbReference type="EMBL" id="BFBY01000005">
    <property type="protein sequence ID" value="GBG04962.1"/>
    <property type="molecule type" value="Genomic_DNA"/>
</dbReference>
<comment type="function">
    <text evidence="1">May bind long-chain fatty acids, such as palmitate, and may play a role in lipid transport or fatty acid metabolism.</text>
</comment>
<dbReference type="InterPro" id="IPR003797">
    <property type="entry name" value="DegV"/>
</dbReference>
<dbReference type="InterPro" id="IPR050270">
    <property type="entry name" value="DegV_domain_contain"/>
</dbReference>
<dbReference type="PROSITE" id="PS51482">
    <property type="entry name" value="DEGV"/>
    <property type="match status" value="1"/>
</dbReference>
<sequence length="278" mass="30479">MTTRIITDSSANFYDKNIDGIEHISVPLSLRVDNKEWIDDENLDLTAFQAALKATDDKSTSSCPNLNAWLDAYRGADEIFVITITGALSGSYNAAIQAAKIYHEEDPKAKILVFDSRSAGPQLQLLARKIARLVNKGYSFEEIVKEAEAYQHHIALIFALKDLTNLANNGRVSNTVAKMASLLKMNIIGTANNKGEFDMAGRARGVKKAQTKMLSDMIKNGYIGGRVQIDQVNNIEGAEAFKQVILNKFPDADVKIGECGGLCSYYAEEGGIMVGYEK</sequence>
<keyword evidence="4" id="KW-1185">Reference proteome</keyword>
<dbReference type="PANTHER" id="PTHR33434">
    <property type="entry name" value="DEGV DOMAIN-CONTAINING PROTEIN DR_1986-RELATED"/>
    <property type="match status" value="1"/>
</dbReference>
<dbReference type="GO" id="GO:0008289">
    <property type="term" value="F:lipid binding"/>
    <property type="evidence" value="ECO:0007669"/>
    <property type="project" value="UniProtKB-KW"/>
</dbReference>
<evidence type="ECO:0000256" key="2">
    <source>
        <dbReference type="ARBA" id="ARBA00023121"/>
    </source>
</evidence>
<dbReference type="Gene3D" id="3.40.50.10440">
    <property type="entry name" value="Dihydroxyacetone kinase, domain 1"/>
    <property type="match status" value="1"/>
</dbReference>
<dbReference type="Gene3D" id="3.30.1180.10">
    <property type="match status" value="1"/>
</dbReference>
<dbReference type="Proteomes" id="UP000257317">
    <property type="component" value="Unassembled WGS sequence"/>
</dbReference>
<dbReference type="RefSeq" id="WP_117118299.1">
    <property type="nucleotide sequence ID" value="NZ_BFBY01000005.1"/>
</dbReference>
<dbReference type="OrthoDB" id="2138472at2"/>
<dbReference type="InterPro" id="IPR043168">
    <property type="entry name" value="DegV_C"/>
</dbReference>
<keyword evidence="2" id="KW-0446">Lipid-binding</keyword>
<dbReference type="AlphaFoldDB" id="A0A2Z6TFY9"/>
<accession>A0A2Z6TFY9</accession>
<evidence type="ECO:0000313" key="4">
    <source>
        <dbReference type="Proteomes" id="UP000257317"/>
    </source>
</evidence>
<evidence type="ECO:0000313" key="3">
    <source>
        <dbReference type="EMBL" id="GBG04962.1"/>
    </source>
</evidence>